<dbReference type="EMBL" id="BMIH01000003">
    <property type="protein sequence ID" value="GGB35768.1"/>
    <property type="molecule type" value="Genomic_DNA"/>
</dbReference>
<evidence type="ECO:0000313" key="1">
    <source>
        <dbReference type="EMBL" id="GGB35768.1"/>
    </source>
</evidence>
<dbReference type="AlphaFoldDB" id="A0A916WWQ7"/>
<protein>
    <submittedName>
        <fullName evidence="1">Uncharacterized protein</fullName>
    </submittedName>
</protein>
<reference evidence="1" key="1">
    <citation type="journal article" date="2014" name="Int. J. Syst. Evol. Microbiol.">
        <title>Complete genome sequence of Corynebacterium casei LMG S-19264T (=DSM 44701T), isolated from a smear-ripened cheese.</title>
        <authorList>
            <consortium name="US DOE Joint Genome Institute (JGI-PGF)"/>
            <person name="Walter F."/>
            <person name="Albersmeier A."/>
            <person name="Kalinowski J."/>
            <person name="Ruckert C."/>
        </authorList>
    </citation>
    <scope>NUCLEOTIDE SEQUENCE</scope>
    <source>
        <strain evidence="1">CGMCC 1.15330</strain>
    </source>
</reference>
<keyword evidence="2" id="KW-1185">Reference proteome</keyword>
<name>A0A916WWQ7_9SPHN</name>
<proteinExistence type="predicted"/>
<sequence length="102" mass="11195">MEIDEIAGHVECDQLPRAVAIVDIAADRAFQQQGAGHNEFARPHQHVSGRKLANLIDRGVERRSLLGRQALVDPPLQPDMIDLPCRRQAVAPCCGRIDAIPV</sequence>
<accession>A0A916WWQ7</accession>
<evidence type="ECO:0000313" key="2">
    <source>
        <dbReference type="Proteomes" id="UP000623067"/>
    </source>
</evidence>
<reference evidence="1" key="2">
    <citation type="submission" date="2020-09" db="EMBL/GenBank/DDBJ databases">
        <authorList>
            <person name="Sun Q."/>
            <person name="Zhou Y."/>
        </authorList>
    </citation>
    <scope>NUCLEOTIDE SEQUENCE</scope>
    <source>
        <strain evidence="1">CGMCC 1.15330</strain>
    </source>
</reference>
<dbReference type="Proteomes" id="UP000623067">
    <property type="component" value="Unassembled WGS sequence"/>
</dbReference>
<comment type="caution">
    <text evidence="1">The sequence shown here is derived from an EMBL/GenBank/DDBJ whole genome shotgun (WGS) entry which is preliminary data.</text>
</comment>
<organism evidence="1 2">
    <name type="scientific">Sphingomonas metalli</name>
    <dbReference type="NCBI Taxonomy" id="1779358"/>
    <lineage>
        <taxon>Bacteria</taxon>
        <taxon>Pseudomonadati</taxon>
        <taxon>Pseudomonadota</taxon>
        <taxon>Alphaproteobacteria</taxon>
        <taxon>Sphingomonadales</taxon>
        <taxon>Sphingomonadaceae</taxon>
        <taxon>Sphingomonas</taxon>
    </lineage>
</organism>
<gene>
    <name evidence="1" type="ORF">GCM10011380_26460</name>
</gene>